<dbReference type="Gene3D" id="1.10.10.10">
    <property type="entry name" value="Winged helix-like DNA-binding domain superfamily/Winged helix DNA-binding domain"/>
    <property type="match status" value="1"/>
</dbReference>
<reference evidence="6 7" key="1">
    <citation type="submission" date="2020-04" db="EMBL/GenBank/DDBJ databases">
        <title>Genomic insights into acetone-butanol-ethanol (ABE) fermentation by sequencing solventogenic clostridia strains.</title>
        <authorList>
            <person name="Brown S."/>
        </authorList>
    </citation>
    <scope>NUCLEOTIDE SEQUENCE [LARGE SCALE GENOMIC DNA]</scope>
    <source>
        <strain evidence="6 7">DJ011</strain>
    </source>
</reference>
<dbReference type="PROSITE" id="PS51464">
    <property type="entry name" value="SIS"/>
    <property type="match status" value="1"/>
</dbReference>
<protein>
    <submittedName>
        <fullName evidence="6">MurR/RpiR family transcriptional regulator</fullName>
    </submittedName>
</protein>
<feature type="domain" description="HTH rpiR-type" evidence="4">
    <location>
        <begin position="4"/>
        <end position="80"/>
    </location>
</feature>
<keyword evidence="2" id="KW-0238">DNA-binding</keyword>
<dbReference type="RefSeq" id="WP_035148418.1">
    <property type="nucleotide sequence ID" value="NZ_JAAZWO010000009.1"/>
</dbReference>
<dbReference type="Pfam" id="PF01380">
    <property type="entry name" value="SIS"/>
    <property type="match status" value="1"/>
</dbReference>
<dbReference type="InterPro" id="IPR047640">
    <property type="entry name" value="RpiR-like"/>
</dbReference>
<comment type="caution">
    <text evidence="6">The sequence shown here is derived from an EMBL/GenBank/DDBJ whole genome shotgun (WGS) entry which is preliminary data.</text>
</comment>
<dbReference type="SUPFAM" id="SSF53697">
    <property type="entry name" value="SIS domain"/>
    <property type="match status" value="1"/>
</dbReference>
<dbReference type="InterPro" id="IPR001347">
    <property type="entry name" value="SIS_dom"/>
</dbReference>
<dbReference type="GO" id="GO:1901135">
    <property type="term" value="P:carbohydrate derivative metabolic process"/>
    <property type="evidence" value="ECO:0007669"/>
    <property type="project" value="InterPro"/>
</dbReference>
<dbReference type="PANTHER" id="PTHR30514:SF1">
    <property type="entry name" value="HTH-TYPE TRANSCRIPTIONAL REGULATOR HEXR-RELATED"/>
    <property type="match status" value="1"/>
</dbReference>
<dbReference type="InterPro" id="IPR009057">
    <property type="entry name" value="Homeodomain-like_sf"/>
</dbReference>
<organism evidence="6 7">
    <name type="scientific">Clostridium tetanomorphum</name>
    <dbReference type="NCBI Taxonomy" id="1553"/>
    <lineage>
        <taxon>Bacteria</taxon>
        <taxon>Bacillati</taxon>
        <taxon>Bacillota</taxon>
        <taxon>Clostridia</taxon>
        <taxon>Eubacteriales</taxon>
        <taxon>Clostridiaceae</taxon>
        <taxon>Clostridium</taxon>
    </lineage>
</organism>
<dbReference type="Pfam" id="PF01418">
    <property type="entry name" value="HTH_6"/>
    <property type="match status" value="1"/>
</dbReference>
<evidence type="ECO:0000256" key="3">
    <source>
        <dbReference type="ARBA" id="ARBA00023163"/>
    </source>
</evidence>
<dbReference type="PANTHER" id="PTHR30514">
    <property type="entry name" value="GLUCOKINASE"/>
    <property type="match status" value="1"/>
</dbReference>
<evidence type="ECO:0000259" key="4">
    <source>
        <dbReference type="PROSITE" id="PS51071"/>
    </source>
</evidence>
<dbReference type="GO" id="GO:0003700">
    <property type="term" value="F:DNA-binding transcription factor activity"/>
    <property type="evidence" value="ECO:0007669"/>
    <property type="project" value="InterPro"/>
</dbReference>
<evidence type="ECO:0000256" key="2">
    <source>
        <dbReference type="ARBA" id="ARBA00023125"/>
    </source>
</evidence>
<dbReference type="EMBL" id="JAAZWO010000009">
    <property type="protein sequence ID" value="MBC2397984.1"/>
    <property type="molecule type" value="Genomic_DNA"/>
</dbReference>
<name>A0A923EA91_CLOTT</name>
<keyword evidence="3" id="KW-0804">Transcription</keyword>
<dbReference type="AlphaFoldDB" id="A0A923EA91"/>
<proteinExistence type="predicted"/>
<keyword evidence="7" id="KW-1185">Reference proteome</keyword>
<dbReference type="InterPro" id="IPR036388">
    <property type="entry name" value="WH-like_DNA-bd_sf"/>
</dbReference>
<evidence type="ECO:0000313" key="6">
    <source>
        <dbReference type="EMBL" id="MBC2397984.1"/>
    </source>
</evidence>
<sequence length="282" mass="31836">MENISYLQKIMDIYSKLKGAERRVADYIIKNPNDIIHLSITELADRCNCGEATIFRFSKKIGYKGYQELKIKIAGEVVDPIVDVHEEIKEDDDILIVMQKVINSTINSLKETLKINDYKNIEKATNIILSSERVAFYGMGGSSAIALDAYHKFLRVGKNCIFHSDSHFQAMISSTLSEKDCILAVSNTGSNKDLVDNIKIAKRNNVKVISITSNLKSPISKVSDIILVSYGKENQFKSEAMESRITSLSLIDCLFVSVCLKNKDEYFLTLKNIRQAIAEKRY</sequence>
<dbReference type="InterPro" id="IPR000281">
    <property type="entry name" value="HTH_RpiR"/>
</dbReference>
<accession>A0A923EA91</accession>
<evidence type="ECO:0000256" key="1">
    <source>
        <dbReference type="ARBA" id="ARBA00023015"/>
    </source>
</evidence>
<dbReference type="GO" id="GO:0003677">
    <property type="term" value="F:DNA binding"/>
    <property type="evidence" value="ECO:0007669"/>
    <property type="project" value="UniProtKB-KW"/>
</dbReference>
<dbReference type="Gene3D" id="3.40.50.10490">
    <property type="entry name" value="Glucose-6-phosphate isomerase like protein, domain 1"/>
    <property type="match status" value="1"/>
</dbReference>
<dbReference type="Proteomes" id="UP000563151">
    <property type="component" value="Unassembled WGS sequence"/>
</dbReference>
<dbReference type="SUPFAM" id="SSF46689">
    <property type="entry name" value="Homeodomain-like"/>
    <property type="match status" value="1"/>
</dbReference>
<evidence type="ECO:0000313" key="7">
    <source>
        <dbReference type="Proteomes" id="UP000563151"/>
    </source>
</evidence>
<dbReference type="PROSITE" id="PS51071">
    <property type="entry name" value="HTH_RPIR"/>
    <property type="match status" value="1"/>
</dbReference>
<feature type="domain" description="SIS" evidence="5">
    <location>
        <begin position="124"/>
        <end position="266"/>
    </location>
</feature>
<dbReference type="InterPro" id="IPR035472">
    <property type="entry name" value="RpiR-like_SIS"/>
</dbReference>
<evidence type="ECO:0000259" key="5">
    <source>
        <dbReference type="PROSITE" id="PS51464"/>
    </source>
</evidence>
<dbReference type="CDD" id="cd05013">
    <property type="entry name" value="SIS_RpiR"/>
    <property type="match status" value="1"/>
</dbReference>
<keyword evidence="1" id="KW-0805">Transcription regulation</keyword>
<gene>
    <name evidence="6" type="ORF">HGG79_09375</name>
</gene>
<dbReference type="InterPro" id="IPR046348">
    <property type="entry name" value="SIS_dom_sf"/>
</dbReference>
<dbReference type="GO" id="GO:0097367">
    <property type="term" value="F:carbohydrate derivative binding"/>
    <property type="evidence" value="ECO:0007669"/>
    <property type="project" value="InterPro"/>
</dbReference>